<dbReference type="InterPro" id="IPR058982">
    <property type="entry name" value="Beta-barrel_AprE"/>
</dbReference>
<dbReference type="AlphaFoldDB" id="A0A1I0NXQ6"/>
<keyword evidence="9" id="KW-1185">Reference proteome</keyword>
<evidence type="ECO:0000256" key="3">
    <source>
        <dbReference type="ARBA" id="ARBA00022989"/>
    </source>
</evidence>
<evidence type="ECO:0000256" key="6">
    <source>
        <dbReference type="SAM" id="Phobius"/>
    </source>
</evidence>
<evidence type="ECO:0000256" key="4">
    <source>
        <dbReference type="ARBA" id="ARBA00023136"/>
    </source>
</evidence>
<keyword evidence="5" id="KW-0175">Coiled coil</keyword>
<name>A0A1I0NXQ6_9BACT</name>
<protein>
    <submittedName>
        <fullName evidence="8">HlyD family secretion protein</fullName>
    </submittedName>
</protein>
<evidence type="ECO:0000256" key="2">
    <source>
        <dbReference type="ARBA" id="ARBA00022692"/>
    </source>
</evidence>
<comment type="subcellular location">
    <subcellularLocation>
        <location evidence="1">Membrane</location>
        <topology evidence="1">Single-pass membrane protein</topology>
    </subcellularLocation>
</comment>
<dbReference type="RefSeq" id="WP_143065745.1">
    <property type="nucleotide sequence ID" value="NZ_FOIQ01000003.1"/>
</dbReference>
<dbReference type="PANTHER" id="PTHR30386:SF26">
    <property type="entry name" value="TRANSPORT PROTEIN COMB"/>
    <property type="match status" value="1"/>
</dbReference>
<dbReference type="Gene3D" id="2.40.30.170">
    <property type="match status" value="1"/>
</dbReference>
<feature type="coiled-coil region" evidence="5">
    <location>
        <begin position="182"/>
        <end position="231"/>
    </location>
</feature>
<proteinExistence type="predicted"/>
<organism evidence="8 9">
    <name type="scientific">Prevotella aff. ruminicola Tc2-24</name>
    <dbReference type="NCBI Taxonomy" id="81582"/>
    <lineage>
        <taxon>Bacteria</taxon>
        <taxon>Pseudomonadati</taxon>
        <taxon>Bacteroidota</taxon>
        <taxon>Bacteroidia</taxon>
        <taxon>Bacteroidales</taxon>
        <taxon>Prevotellaceae</taxon>
        <taxon>Prevotella</taxon>
    </lineage>
</organism>
<feature type="domain" description="AprE-like beta-barrel" evidence="7">
    <location>
        <begin position="272"/>
        <end position="360"/>
    </location>
</feature>
<reference evidence="8 9" key="1">
    <citation type="submission" date="2016-10" db="EMBL/GenBank/DDBJ databases">
        <authorList>
            <person name="de Groot N.N."/>
        </authorList>
    </citation>
    <scope>NUCLEOTIDE SEQUENCE [LARGE SCALE GENOMIC DNA]</scope>
    <source>
        <strain evidence="8 9">TC2-24</strain>
    </source>
</reference>
<dbReference type="InterPro" id="IPR050739">
    <property type="entry name" value="MFP"/>
</dbReference>
<dbReference type="Pfam" id="PF26002">
    <property type="entry name" value="Beta-barrel_AprE"/>
    <property type="match status" value="1"/>
</dbReference>
<keyword evidence="3 6" id="KW-1133">Transmembrane helix</keyword>
<dbReference type="EMBL" id="FOIQ01000003">
    <property type="protein sequence ID" value="SEW06460.1"/>
    <property type="molecule type" value="Genomic_DNA"/>
</dbReference>
<gene>
    <name evidence="8" type="ORF">SAMN04487850_1423</name>
</gene>
<evidence type="ECO:0000256" key="5">
    <source>
        <dbReference type="SAM" id="Coils"/>
    </source>
</evidence>
<keyword evidence="4 6" id="KW-0472">Membrane</keyword>
<keyword evidence="2 6" id="KW-0812">Transmembrane</keyword>
<dbReference type="PANTHER" id="PTHR30386">
    <property type="entry name" value="MEMBRANE FUSION SUBUNIT OF EMRAB-TOLC MULTIDRUG EFFLUX PUMP"/>
    <property type="match status" value="1"/>
</dbReference>
<feature type="transmembrane region" description="Helical" evidence="6">
    <location>
        <begin position="29"/>
        <end position="48"/>
    </location>
</feature>
<dbReference type="Proteomes" id="UP000199373">
    <property type="component" value="Unassembled WGS sequence"/>
</dbReference>
<evidence type="ECO:0000256" key="1">
    <source>
        <dbReference type="ARBA" id="ARBA00004167"/>
    </source>
</evidence>
<evidence type="ECO:0000313" key="9">
    <source>
        <dbReference type="Proteomes" id="UP000199373"/>
    </source>
</evidence>
<sequence>MENNQILPQGWIEDSLENYLYQHKTKSHYIYIVVVLAVAAALVSLPFINVDISVAGMGVIRPQAERSVIVAPISEIVDEVFVTEGDHLVKGQPILRFRTSSADTRIGLQENVLLDINQQYADLTYLARGGRPPVFQSSARQQEYLSFLSKKEQIQTDINQYKAEWLRNKALFDKHLISEEEYNRYLYQYQDKENELKSLVQNQMSVWQTDRNNLNNQRNEATSNIKSNQVDKELFTVCSPVNGTIEQFNGIYRGLNLQAGTQLAFVSPDSTLYLEAYVAPKDIAFIQEGMPVKVQLESFNYNEWGQLEGIVTQISSDFITDENNGYLYKVKVKLTKDFLTLKSTGRIGRVKKGMTALAHFVVTKRSLFDILYHNIDHWVNPTQNKLNKQ</sequence>
<dbReference type="GO" id="GO:0016020">
    <property type="term" value="C:membrane"/>
    <property type="evidence" value="ECO:0007669"/>
    <property type="project" value="UniProtKB-SubCell"/>
</dbReference>
<evidence type="ECO:0000259" key="7">
    <source>
        <dbReference type="Pfam" id="PF26002"/>
    </source>
</evidence>
<evidence type="ECO:0000313" key="8">
    <source>
        <dbReference type="EMBL" id="SEW06460.1"/>
    </source>
</evidence>
<accession>A0A1I0NXQ6</accession>